<dbReference type="Proteomes" id="UP000014480">
    <property type="component" value="Unassembled WGS sequence"/>
</dbReference>
<comment type="caution">
    <text evidence="1">The sequence shown here is derived from an EMBL/GenBank/DDBJ whole genome shotgun (WGS) entry which is preliminary data.</text>
</comment>
<reference evidence="2" key="1">
    <citation type="journal article" date="2013" name="New Phytol.">
        <title>Comparative genomic and transcriptomic analyses reveal the hemibiotrophic stage shift of Colletotrichum fungi.</title>
        <authorList>
            <person name="Gan P."/>
            <person name="Ikeda K."/>
            <person name="Irieda H."/>
            <person name="Narusaka M."/>
            <person name="O'Connell R.J."/>
            <person name="Narusaka Y."/>
            <person name="Takano Y."/>
            <person name="Kubo Y."/>
            <person name="Shirasu K."/>
        </authorList>
    </citation>
    <scope>NUCLEOTIDE SEQUENCE [LARGE SCALE GENOMIC DNA]</scope>
    <source>
        <strain evidence="2">104-T / ATCC 96160 / CBS 514.97 / LARS 414 / MAFF 240422</strain>
    </source>
</reference>
<name>N4VP95_COLOR</name>
<organism evidence="1 2">
    <name type="scientific">Colletotrichum orbiculare (strain 104-T / ATCC 96160 / CBS 514.97 / LARS 414 / MAFF 240422)</name>
    <name type="common">Cucumber anthracnose fungus</name>
    <name type="synonym">Colletotrichum lagenarium</name>
    <dbReference type="NCBI Taxonomy" id="1213857"/>
    <lineage>
        <taxon>Eukaryota</taxon>
        <taxon>Fungi</taxon>
        <taxon>Dikarya</taxon>
        <taxon>Ascomycota</taxon>
        <taxon>Pezizomycotina</taxon>
        <taxon>Sordariomycetes</taxon>
        <taxon>Hypocreomycetidae</taxon>
        <taxon>Glomerellales</taxon>
        <taxon>Glomerellaceae</taxon>
        <taxon>Colletotrichum</taxon>
        <taxon>Colletotrichum orbiculare species complex</taxon>
    </lineage>
</organism>
<dbReference type="AlphaFoldDB" id="N4VP95"/>
<dbReference type="EMBL" id="AMCV02000031">
    <property type="protein sequence ID" value="TDZ17246.1"/>
    <property type="molecule type" value="Genomic_DNA"/>
</dbReference>
<keyword evidence="2" id="KW-1185">Reference proteome</keyword>
<dbReference type="OrthoDB" id="4842248at2759"/>
<proteinExistence type="predicted"/>
<evidence type="ECO:0000313" key="2">
    <source>
        <dbReference type="Proteomes" id="UP000014480"/>
    </source>
</evidence>
<evidence type="ECO:0000313" key="1">
    <source>
        <dbReference type="EMBL" id="TDZ17246.1"/>
    </source>
</evidence>
<reference evidence="2" key="2">
    <citation type="journal article" date="2019" name="Mol. Plant Microbe Interact.">
        <title>Genome sequence resources for four phytopathogenic fungi from the Colletotrichum orbiculare species complex.</title>
        <authorList>
            <person name="Gan P."/>
            <person name="Tsushima A."/>
            <person name="Narusaka M."/>
            <person name="Narusaka Y."/>
            <person name="Takano Y."/>
            <person name="Kubo Y."/>
            <person name="Shirasu K."/>
        </authorList>
    </citation>
    <scope>GENOME REANNOTATION</scope>
    <source>
        <strain evidence="2">104-T / ATCC 96160 / CBS 514.97 / LARS 414 / MAFF 240422</strain>
    </source>
</reference>
<gene>
    <name evidence="1" type="ORF">Cob_v009788</name>
</gene>
<sequence length="224" mass="25593">MWRVFPAHESFKIGLHQNPASSTLQKRRFDRIRLVSQINIYSRNKALKAFPASVQHQRLRSDFEFAWLCPRADLAVFTAATHVPTLAAAPTDKASFLRNSESLKRTLCDDDSLFLKGRGETEDLLRVVPNLKLMRMWTIHNSVGRPAVPHSHAETVAIDPLAFFMLSCWIQREDSSINLIFDRGIRVLIHTGFASEYLLGELLRAEEGFGMRFANTECKCYNLK</sequence>
<dbReference type="HOGENOM" id="CLU_1234936_0_0_1"/>
<protein>
    <submittedName>
        <fullName evidence="1">Uncharacterized protein</fullName>
    </submittedName>
</protein>
<accession>N4VP95</accession>